<dbReference type="SUPFAM" id="SSF69118">
    <property type="entry name" value="AhpD-like"/>
    <property type="match status" value="1"/>
</dbReference>
<dbReference type="Gene3D" id="1.20.1290.10">
    <property type="entry name" value="AhpD-like"/>
    <property type="match status" value="1"/>
</dbReference>
<dbReference type="AlphaFoldDB" id="A0AAU7VXH3"/>
<dbReference type="Pfam" id="PF02627">
    <property type="entry name" value="CMD"/>
    <property type="match status" value="1"/>
</dbReference>
<dbReference type="InterPro" id="IPR029032">
    <property type="entry name" value="AhpD-like"/>
</dbReference>
<dbReference type="GO" id="GO:0051920">
    <property type="term" value="F:peroxiredoxin activity"/>
    <property type="evidence" value="ECO:0007669"/>
    <property type="project" value="InterPro"/>
</dbReference>
<proteinExistence type="predicted"/>
<dbReference type="InterPro" id="IPR003779">
    <property type="entry name" value="CMD-like"/>
</dbReference>
<sequence>MSSNMTRIPPAEVTGIYGAMVKVFAKKMMGRVPESVGVLWNNPAVMKDAMGIGRKTESWSELDRDLASYAAMAAAATIGCSFCLDFNYFMGHNHGLDATKIREVPRWREATVFSPVERRVMDYAEAASQTPPAVTDELSDALLADLGPAALVELAARVAFMNMSARMNVALGIHSEEFADACGLPPLAERPTAREAVGDTA</sequence>
<dbReference type="EMBL" id="CP158357">
    <property type="protein sequence ID" value="XBX79084.1"/>
    <property type="molecule type" value="Genomic_DNA"/>
</dbReference>
<dbReference type="RefSeq" id="WP_350352203.1">
    <property type="nucleotide sequence ID" value="NZ_CP158357.1"/>
</dbReference>
<evidence type="ECO:0000313" key="2">
    <source>
        <dbReference type="EMBL" id="XBX79084.1"/>
    </source>
</evidence>
<dbReference type="PANTHER" id="PTHR34846">
    <property type="entry name" value="4-CARBOXYMUCONOLACTONE DECARBOXYLASE FAMILY PROTEIN (AFU_ORTHOLOGUE AFUA_6G11590)"/>
    <property type="match status" value="1"/>
</dbReference>
<protein>
    <submittedName>
        <fullName evidence="2">Carboxymuconolactone decarboxylase family protein</fullName>
    </submittedName>
</protein>
<organism evidence="2">
    <name type="scientific">Microbacterium sp. A8/3-1</name>
    <dbReference type="NCBI Taxonomy" id="3160749"/>
    <lineage>
        <taxon>Bacteria</taxon>
        <taxon>Bacillati</taxon>
        <taxon>Actinomycetota</taxon>
        <taxon>Actinomycetes</taxon>
        <taxon>Micrococcales</taxon>
        <taxon>Microbacteriaceae</taxon>
        <taxon>Microbacterium</taxon>
    </lineage>
</organism>
<dbReference type="PANTHER" id="PTHR34846:SF10">
    <property type="entry name" value="CYTOPLASMIC PROTEIN"/>
    <property type="match status" value="1"/>
</dbReference>
<evidence type="ECO:0000259" key="1">
    <source>
        <dbReference type="Pfam" id="PF02627"/>
    </source>
</evidence>
<reference evidence="2" key="1">
    <citation type="submission" date="2024-06" db="EMBL/GenBank/DDBJ databases">
        <title>Draft genome sequence of Microbacterium sp. strain A8/3-1, isolated from Oxytropis tragacanthoides Fisch. ex DC. Root nodules in the Altai region of Russia.</title>
        <authorList>
            <person name="Sazanova A."/>
            <person name="Guro P."/>
            <person name="Kuznetsova I."/>
            <person name="Belimov A."/>
            <person name="Safronova V."/>
        </authorList>
    </citation>
    <scope>NUCLEOTIDE SEQUENCE</scope>
    <source>
        <strain evidence="2">A8/3-1</strain>
    </source>
</reference>
<accession>A0AAU7VXH3</accession>
<gene>
    <name evidence="2" type="ORF">ABS642_03035</name>
</gene>
<name>A0AAU7VXH3_9MICO</name>
<feature type="domain" description="Carboxymuconolactone decarboxylase-like" evidence="1">
    <location>
        <begin position="46"/>
        <end position="126"/>
    </location>
</feature>